<protein>
    <submittedName>
        <fullName evidence="2">Uncharacterized protein</fullName>
    </submittedName>
</protein>
<keyword evidence="1" id="KW-0732">Signal</keyword>
<dbReference type="OrthoDB" id="2151417at2759"/>
<feature type="chain" id="PRO_5003996965" evidence="1">
    <location>
        <begin position="19"/>
        <end position="294"/>
    </location>
</feature>
<dbReference type="HOGENOM" id="CLU_947247_0_0_1"/>
<comment type="caution">
    <text evidence="2">The sequence shown here is derived from an EMBL/GenBank/DDBJ whole genome shotgun (WGS) entry which is preliminary data.</text>
</comment>
<sequence length="294" mass="32017">MVRITSIISLVLVGLVAARPVPQPLAKRAFSEQQYSAFQISDGKAGSAQAEANKVFVDPFKGRDLATVTSAELKAVQTMREAAEAAEVDKFNKQITATSGDAATALQNGKIKNKVLKLTGEVQAIQIKIAQGKAAGKDTSSDEAKLKEEQTKLTKNIATDVKNKGQASKGVANVMWVEVGYRVRAMNVRSKDAKGYSQDQRRLEFSLINVFLKPLVSTTIITLPLLLYVVEPGYAGMPPSLTGSRRRSTYDEDQVREQPRISNLLSKQFDISSGPAAKEQMMSIEKMTSSYQQG</sequence>
<dbReference type="AlphaFoldDB" id="L8WNG5"/>
<evidence type="ECO:0000256" key="1">
    <source>
        <dbReference type="SAM" id="SignalP"/>
    </source>
</evidence>
<dbReference type="Proteomes" id="UP000011668">
    <property type="component" value="Unassembled WGS sequence"/>
</dbReference>
<reference evidence="2 3" key="1">
    <citation type="journal article" date="2013" name="Nat. Commun.">
        <title>The evolution and pathogenic mechanisms of the rice sheath blight pathogen.</title>
        <authorList>
            <person name="Zheng A."/>
            <person name="Lin R."/>
            <person name="Xu L."/>
            <person name="Qin P."/>
            <person name="Tang C."/>
            <person name="Ai P."/>
            <person name="Zhang D."/>
            <person name="Liu Y."/>
            <person name="Sun Z."/>
            <person name="Feng H."/>
            <person name="Wang Y."/>
            <person name="Chen Y."/>
            <person name="Liang X."/>
            <person name="Fu R."/>
            <person name="Li Q."/>
            <person name="Zhang J."/>
            <person name="Yu X."/>
            <person name="Xie Z."/>
            <person name="Ding L."/>
            <person name="Guan P."/>
            <person name="Tang J."/>
            <person name="Liang Y."/>
            <person name="Wang S."/>
            <person name="Deng Q."/>
            <person name="Li S."/>
            <person name="Zhu J."/>
            <person name="Wang L."/>
            <person name="Liu H."/>
            <person name="Li P."/>
        </authorList>
    </citation>
    <scope>NUCLEOTIDE SEQUENCE [LARGE SCALE GENOMIC DNA]</scope>
    <source>
        <strain evidence="3">AG-1 IA</strain>
    </source>
</reference>
<dbReference type="PANTHER" id="PTHR38849:SF1">
    <property type="entry name" value="SMALL SECRETED PROTEIN"/>
    <property type="match status" value="1"/>
</dbReference>
<keyword evidence="3" id="KW-1185">Reference proteome</keyword>
<accession>L8WNG5</accession>
<proteinExistence type="predicted"/>
<dbReference type="EMBL" id="AFRT01001732">
    <property type="protein sequence ID" value="ELU39530.1"/>
    <property type="molecule type" value="Genomic_DNA"/>
</dbReference>
<gene>
    <name evidence="2" type="ORF">AG1IA_06436</name>
</gene>
<name>L8WNG5_THACA</name>
<organism evidence="2 3">
    <name type="scientific">Thanatephorus cucumeris (strain AG1-IA)</name>
    <name type="common">Rice sheath blight fungus</name>
    <name type="synonym">Rhizoctonia solani</name>
    <dbReference type="NCBI Taxonomy" id="983506"/>
    <lineage>
        <taxon>Eukaryota</taxon>
        <taxon>Fungi</taxon>
        <taxon>Dikarya</taxon>
        <taxon>Basidiomycota</taxon>
        <taxon>Agaricomycotina</taxon>
        <taxon>Agaricomycetes</taxon>
        <taxon>Cantharellales</taxon>
        <taxon>Ceratobasidiaceae</taxon>
        <taxon>Rhizoctonia</taxon>
        <taxon>Rhizoctonia solani AG-1</taxon>
    </lineage>
</organism>
<evidence type="ECO:0000313" key="2">
    <source>
        <dbReference type="EMBL" id="ELU39530.1"/>
    </source>
</evidence>
<evidence type="ECO:0000313" key="3">
    <source>
        <dbReference type="Proteomes" id="UP000011668"/>
    </source>
</evidence>
<dbReference type="PANTHER" id="PTHR38849">
    <property type="entry name" value="SMALL SECRETED PROTEIN"/>
    <property type="match status" value="1"/>
</dbReference>
<feature type="signal peptide" evidence="1">
    <location>
        <begin position="1"/>
        <end position="18"/>
    </location>
</feature>